<dbReference type="PANTHER" id="PTHR10996:SF264">
    <property type="entry name" value="HYPOTHETICAL D-ISOMER SPECIFIC 2-HYDROXYACID DEHYDROGENASE (EUROFUNG)"/>
    <property type="match status" value="1"/>
</dbReference>
<dbReference type="AlphaFoldDB" id="A0AA48L649"/>
<evidence type="ECO:0000259" key="5">
    <source>
        <dbReference type="Pfam" id="PF00389"/>
    </source>
</evidence>
<dbReference type="GO" id="GO:0016618">
    <property type="term" value="F:hydroxypyruvate reductase [NAD(P)H] activity"/>
    <property type="evidence" value="ECO:0007669"/>
    <property type="project" value="TreeGrafter"/>
</dbReference>
<proteinExistence type="inferred from homology"/>
<dbReference type="GO" id="GO:0005829">
    <property type="term" value="C:cytosol"/>
    <property type="evidence" value="ECO:0007669"/>
    <property type="project" value="TreeGrafter"/>
</dbReference>
<keyword evidence="8" id="KW-1185">Reference proteome</keyword>
<evidence type="ECO:0000256" key="4">
    <source>
        <dbReference type="RuleBase" id="RU003719"/>
    </source>
</evidence>
<keyword evidence="3" id="KW-0520">NAD</keyword>
<dbReference type="InterPro" id="IPR050223">
    <property type="entry name" value="D-isomer_2-hydroxyacid_DH"/>
</dbReference>
<protein>
    <recommendedName>
        <fullName evidence="9">Phosphoglycerate dehydrogenase</fullName>
    </recommendedName>
</protein>
<dbReference type="GO" id="GO:0030267">
    <property type="term" value="F:glyoxylate reductase (NADPH) activity"/>
    <property type="evidence" value="ECO:0007669"/>
    <property type="project" value="TreeGrafter"/>
</dbReference>
<evidence type="ECO:0000256" key="3">
    <source>
        <dbReference type="ARBA" id="ARBA00023027"/>
    </source>
</evidence>
<dbReference type="SUPFAM" id="SSF51735">
    <property type="entry name" value="NAD(P)-binding Rossmann-fold domains"/>
    <property type="match status" value="1"/>
</dbReference>
<keyword evidence="2 4" id="KW-0560">Oxidoreductase</keyword>
<evidence type="ECO:0000313" key="8">
    <source>
        <dbReference type="Proteomes" id="UP001233271"/>
    </source>
</evidence>
<comment type="similarity">
    <text evidence="1 4">Belongs to the D-isomer specific 2-hydroxyacid dehydrogenase family.</text>
</comment>
<dbReference type="Gene3D" id="3.40.50.720">
    <property type="entry name" value="NAD(P)-binding Rossmann-like Domain"/>
    <property type="match status" value="2"/>
</dbReference>
<organism evidence="7 8">
    <name type="scientific">Cutaneotrichosporon cavernicola</name>
    <dbReference type="NCBI Taxonomy" id="279322"/>
    <lineage>
        <taxon>Eukaryota</taxon>
        <taxon>Fungi</taxon>
        <taxon>Dikarya</taxon>
        <taxon>Basidiomycota</taxon>
        <taxon>Agaricomycotina</taxon>
        <taxon>Tremellomycetes</taxon>
        <taxon>Trichosporonales</taxon>
        <taxon>Trichosporonaceae</taxon>
        <taxon>Cutaneotrichosporon</taxon>
    </lineage>
</organism>
<dbReference type="InterPro" id="IPR036291">
    <property type="entry name" value="NAD(P)-bd_dom_sf"/>
</dbReference>
<gene>
    <name evidence="7" type="ORF">CcaverHIS019_0503170</name>
</gene>
<evidence type="ECO:0000256" key="2">
    <source>
        <dbReference type="ARBA" id="ARBA00023002"/>
    </source>
</evidence>
<dbReference type="InterPro" id="IPR006139">
    <property type="entry name" value="D-isomer_2_OHA_DH_cat_dom"/>
</dbReference>
<dbReference type="PANTHER" id="PTHR10996">
    <property type="entry name" value="2-HYDROXYACID DEHYDROGENASE-RELATED"/>
    <property type="match status" value="1"/>
</dbReference>
<dbReference type="InterPro" id="IPR006140">
    <property type="entry name" value="D-isomer_DH_NAD-bd"/>
</dbReference>
<feature type="domain" description="D-isomer specific 2-hydroxyacid dehydrogenase NAD-binding" evidence="6">
    <location>
        <begin position="122"/>
        <end position="309"/>
    </location>
</feature>
<dbReference type="InterPro" id="IPR029753">
    <property type="entry name" value="D-isomer_DH_CS"/>
</dbReference>
<dbReference type="Proteomes" id="UP001233271">
    <property type="component" value="Chromosome 5"/>
</dbReference>
<dbReference type="FunFam" id="3.40.50.720:FF:000203">
    <property type="entry name" value="D-3-phosphoglycerate dehydrogenase (SerA)"/>
    <property type="match status" value="1"/>
</dbReference>
<dbReference type="PROSITE" id="PS00670">
    <property type="entry name" value="D_2_HYDROXYACID_DH_2"/>
    <property type="match status" value="1"/>
</dbReference>
<accession>A0AA48L649</accession>
<dbReference type="GO" id="GO:0051287">
    <property type="term" value="F:NAD binding"/>
    <property type="evidence" value="ECO:0007669"/>
    <property type="project" value="InterPro"/>
</dbReference>
<name>A0AA48L649_9TREE</name>
<dbReference type="KEGG" id="ccac:CcaHIS019_0503170"/>
<evidence type="ECO:0000256" key="1">
    <source>
        <dbReference type="ARBA" id="ARBA00005854"/>
    </source>
</evidence>
<reference evidence="7" key="1">
    <citation type="journal article" date="2023" name="BMC Genomics">
        <title>Chromosome-level genome assemblies of Cutaneotrichosporon spp. (Trichosporonales, Basidiomycota) reveal imbalanced evolution between nucleotide sequences and chromosome synteny.</title>
        <authorList>
            <person name="Kobayashi Y."/>
            <person name="Kayamori A."/>
            <person name="Aoki K."/>
            <person name="Shiwa Y."/>
            <person name="Matsutani M."/>
            <person name="Fujita N."/>
            <person name="Sugita T."/>
            <person name="Iwasaki W."/>
            <person name="Tanaka N."/>
            <person name="Takashima M."/>
        </authorList>
    </citation>
    <scope>NUCLEOTIDE SEQUENCE</scope>
    <source>
        <strain evidence="7">HIS019</strain>
    </source>
</reference>
<dbReference type="GeneID" id="85496559"/>
<dbReference type="EMBL" id="AP028216">
    <property type="protein sequence ID" value="BEI92689.1"/>
    <property type="molecule type" value="Genomic_DNA"/>
</dbReference>
<dbReference type="SUPFAM" id="SSF52283">
    <property type="entry name" value="Formate/glycerate dehydrogenase catalytic domain-like"/>
    <property type="match status" value="1"/>
</dbReference>
<evidence type="ECO:0000313" key="7">
    <source>
        <dbReference type="EMBL" id="BEI92689.1"/>
    </source>
</evidence>
<dbReference type="RefSeq" id="XP_060457954.1">
    <property type="nucleotide sequence ID" value="XM_060601463.1"/>
</dbReference>
<dbReference type="Pfam" id="PF02826">
    <property type="entry name" value="2-Hacid_dh_C"/>
    <property type="match status" value="1"/>
</dbReference>
<dbReference type="Pfam" id="PF00389">
    <property type="entry name" value="2-Hacid_dh"/>
    <property type="match status" value="1"/>
</dbReference>
<evidence type="ECO:0000259" key="6">
    <source>
        <dbReference type="Pfam" id="PF02826"/>
    </source>
</evidence>
<evidence type="ECO:0008006" key="9">
    <source>
        <dbReference type="Google" id="ProtNLM"/>
    </source>
</evidence>
<sequence length="341" mass="36103">MTDDLPTDRLKPIDVTPAEATVYIPTPLHPKSEALANKTFGRVLRPGVDGWTREACIEAADVALIRVGPMNGDDIRSARRLKIIARNGTGYDAIDTAACRDTGVVVTNMPGGNADSVAELTLALALAVLRRVTDIWPRIRAGERIPSIQALSPGLSGKTVGIVGMGNIAYLSAKLFLAFNCRILAYSPSSPAERWTAGDPTFEAIPFTRIASLDDLLSQSDVVSLHCPLTPKTKNMIGAPQLARMKDGAVLINTSRGGMVDEEALADALEREGGVWGAGLDVMATEPAYGENLGRLRDAPNVVILPHLGGSTDQTTQRGCDAAIGIVVDYLGGKGARNRVV</sequence>
<feature type="domain" description="D-isomer specific 2-hydroxyacid dehydrogenase catalytic" evidence="5">
    <location>
        <begin position="57"/>
        <end position="340"/>
    </location>
</feature>